<dbReference type="AlphaFoldDB" id="A0A9D4L210"/>
<dbReference type="EMBL" id="JAIWYP010000003">
    <property type="protein sequence ID" value="KAH3849903.1"/>
    <property type="molecule type" value="Genomic_DNA"/>
</dbReference>
<evidence type="ECO:0000313" key="1">
    <source>
        <dbReference type="EMBL" id="KAH3849903.1"/>
    </source>
</evidence>
<reference evidence="1" key="2">
    <citation type="submission" date="2020-11" db="EMBL/GenBank/DDBJ databases">
        <authorList>
            <person name="McCartney M.A."/>
            <person name="Auch B."/>
            <person name="Kono T."/>
            <person name="Mallez S."/>
            <person name="Becker A."/>
            <person name="Gohl D.M."/>
            <person name="Silverstein K.A.T."/>
            <person name="Koren S."/>
            <person name="Bechman K.B."/>
            <person name="Herman A."/>
            <person name="Abrahante J.E."/>
            <person name="Garbe J."/>
        </authorList>
    </citation>
    <scope>NUCLEOTIDE SEQUENCE</scope>
    <source>
        <strain evidence="1">Duluth1</strain>
        <tissue evidence="1">Whole animal</tissue>
    </source>
</reference>
<accession>A0A9D4L210</accession>
<protein>
    <submittedName>
        <fullName evidence="1">Uncharacterized protein</fullName>
    </submittedName>
</protein>
<dbReference type="Proteomes" id="UP000828390">
    <property type="component" value="Unassembled WGS sequence"/>
</dbReference>
<keyword evidence="2" id="KW-1185">Reference proteome</keyword>
<reference evidence="1" key="1">
    <citation type="journal article" date="2019" name="bioRxiv">
        <title>The Genome of the Zebra Mussel, Dreissena polymorpha: A Resource for Invasive Species Research.</title>
        <authorList>
            <person name="McCartney M.A."/>
            <person name="Auch B."/>
            <person name="Kono T."/>
            <person name="Mallez S."/>
            <person name="Zhang Y."/>
            <person name="Obille A."/>
            <person name="Becker A."/>
            <person name="Abrahante J.E."/>
            <person name="Garbe J."/>
            <person name="Badalamenti J.P."/>
            <person name="Herman A."/>
            <person name="Mangelson H."/>
            <person name="Liachko I."/>
            <person name="Sullivan S."/>
            <person name="Sone E.D."/>
            <person name="Koren S."/>
            <person name="Silverstein K.A.T."/>
            <person name="Beckman K.B."/>
            <person name="Gohl D.M."/>
        </authorList>
    </citation>
    <scope>NUCLEOTIDE SEQUENCE</scope>
    <source>
        <strain evidence="1">Duluth1</strain>
        <tissue evidence="1">Whole animal</tissue>
    </source>
</reference>
<comment type="caution">
    <text evidence="1">The sequence shown here is derived from an EMBL/GenBank/DDBJ whole genome shotgun (WGS) entry which is preliminary data.</text>
</comment>
<evidence type="ECO:0000313" key="2">
    <source>
        <dbReference type="Proteomes" id="UP000828390"/>
    </source>
</evidence>
<proteinExistence type="predicted"/>
<sequence length="119" mass="13161">MKFPSSSSCPRIAMPWRARNHMLRRICSSCFRLTAFSLVCPADSVSPTSCVVVGRVTSRTTASLWHSLPSSFQNFSGPCFPVGEAVTDEAAVHLCVAYHARLLGRHAEMAERMFRALNE</sequence>
<organism evidence="1 2">
    <name type="scientific">Dreissena polymorpha</name>
    <name type="common">Zebra mussel</name>
    <name type="synonym">Mytilus polymorpha</name>
    <dbReference type="NCBI Taxonomy" id="45954"/>
    <lineage>
        <taxon>Eukaryota</taxon>
        <taxon>Metazoa</taxon>
        <taxon>Spiralia</taxon>
        <taxon>Lophotrochozoa</taxon>
        <taxon>Mollusca</taxon>
        <taxon>Bivalvia</taxon>
        <taxon>Autobranchia</taxon>
        <taxon>Heteroconchia</taxon>
        <taxon>Euheterodonta</taxon>
        <taxon>Imparidentia</taxon>
        <taxon>Neoheterodontei</taxon>
        <taxon>Myida</taxon>
        <taxon>Dreissenoidea</taxon>
        <taxon>Dreissenidae</taxon>
        <taxon>Dreissena</taxon>
    </lineage>
</organism>
<gene>
    <name evidence="1" type="ORF">DPMN_092307</name>
</gene>
<name>A0A9D4L210_DREPO</name>